<dbReference type="EMBL" id="BAABET010000022">
    <property type="protein sequence ID" value="GAA4340824.1"/>
    <property type="molecule type" value="Genomic_DNA"/>
</dbReference>
<gene>
    <name evidence="1" type="ORF">GCM10023086_76650</name>
</gene>
<name>A0ABP8HL07_9ACTN</name>
<keyword evidence="2" id="KW-1185">Reference proteome</keyword>
<reference evidence="2" key="1">
    <citation type="journal article" date="2019" name="Int. J. Syst. Evol. Microbiol.">
        <title>The Global Catalogue of Microorganisms (GCM) 10K type strain sequencing project: providing services to taxonomists for standard genome sequencing and annotation.</title>
        <authorList>
            <consortium name="The Broad Institute Genomics Platform"/>
            <consortium name="The Broad Institute Genome Sequencing Center for Infectious Disease"/>
            <person name="Wu L."/>
            <person name="Ma J."/>
        </authorList>
    </citation>
    <scope>NUCLEOTIDE SEQUENCE [LARGE SCALE GENOMIC DNA]</scope>
    <source>
        <strain evidence="2">JCM 31290</strain>
    </source>
</reference>
<evidence type="ECO:0000313" key="2">
    <source>
        <dbReference type="Proteomes" id="UP001501115"/>
    </source>
</evidence>
<accession>A0ABP8HL07</accession>
<proteinExistence type="predicted"/>
<organism evidence="1 2">
    <name type="scientific">Streptomyces venetus</name>
    <dbReference type="NCBI Taxonomy" id="1701086"/>
    <lineage>
        <taxon>Bacteria</taxon>
        <taxon>Bacillati</taxon>
        <taxon>Actinomycetota</taxon>
        <taxon>Actinomycetes</taxon>
        <taxon>Kitasatosporales</taxon>
        <taxon>Streptomycetaceae</taxon>
        <taxon>Streptomyces</taxon>
    </lineage>
</organism>
<sequence length="141" mass="14969">MNGVAPDAGLSVTARSYGPLMTAQLISPVSGSDFAAELLITETCDSQASCSPPFFLSGPCPPRERIRDFALCLRVVEQGCSGLRRERWGYAAANAEAAAAAAHPLALRWLWATACDYARRAAEGSANAPVHPMRWSSRTSG</sequence>
<evidence type="ECO:0000313" key="1">
    <source>
        <dbReference type="EMBL" id="GAA4340824.1"/>
    </source>
</evidence>
<protein>
    <submittedName>
        <fullName evidence="1">Uncharacterized protein</fullName>
    </submittedName>
</protein>
<comment type="caution">
    <text evidence="1">The sequence shown here is derived from an EMBL/GenBank/DDBJ whole genome shotgun (WGS) entry which is preliminary data.</text>
</comment>
<dbReference type="Proteomes" id="UP001501115">
    <property type="component" value="Unassembled WGS sequence"/>
</dbReference>